<reference evidence="5 6" key="1">
    <citation type="submission" date="2019-07" db="EMBL/GenBank/DDBJ databases">
        <title>Cryptosporangium phraense sp. nov., isolated from plant litter.</title>
        <authorList>
            <person name="Suriyachadkun C."/>
        </authorList>
    </citation>
    <scope>NUCLEOTIDE SEQUENCE [LARGE SCALE GENOMIC DNA]</scope>
    <source>
        <strain evidence="5 6">A-T 5661</strain>
    </source>
</reference>
<evidence type="ECO:0000313" key="5">
    <source>
        <dbReference type="EMBL" id="TQS44196.1"/>
    </source>
</evidence>
<evidence type="ECO:0000313" key="6">
    <source>
        <dbReference type="Proteomes" id="UP000317982"/>
    </source>
</evidence>
<feature type="domain" description="PAC" evidence="3">
    <location>
        <begin position="255"/>
        <end position="306"/>
    </location>
</feature>
<dbReference type="InterPro" id="IPR043128">
    <property type="entry name" value="Rev_trsase/Diguanyl_cyclase"/>
</dbReference>
<keyword evidence="1" id="KW-0812">Transmembrane</keyword>
<dbReference type="PANTHER" id="PTHR44757:SF2">
    <property type="entry name" value="BIOFILM ARCHITECTURE MAINTENANCE PROTEIN MBAA"/>
    <property type="match status" value="1"/>
</dbReference>
<accession>A0A545AS86</accession>
<feature type="domain" description="GGDEF" evidence="4">
    <location>
        <begin position="338"/>
        <end position="471"/>
    </location>
</feature>
<dbReference type="CDD" id="cd01949">
    <property type="entry name" value="GGDEF"/>
    <property type="match status" value="1"/>
</dbReference>
<dbReference type="Gene3D" id="3.30.450.20">
    <property type="entry name" value="PAS domain"/>
    <property type="match status" value="1"/>
</dbReference>
<dbReference type="OrthoDB" id="8526884at2"/>
<dbReference type="SUPFAM" id="SSF55785">
    <property type="entry name" value="PYP-like sensor domain (PAS domain)"/>
    <property type="match status" value="1"/>
</dbReference>
<dbReference type="InterPro" id="IPR029787">
    <property type="entry name" value="Nucleotide_cyclase"/>
</dbReference>
<dbReference type="AlphaFoldDB" id="A0A545AS86"/>
<sequence length="478" mass="51017">MSPLRHLRNAAEQVVVLLVLAVLRLFDLVGPTPFWVFVALLGAGAVLQQPGVQDRLGGGTGERLWLRVGSRIAINTTLIYAIGWGAMLAVAHLNVLSRFVRQDGSRAWRPLAVCSAVSLLIGQVAIGCGLFSYLPLPEGHGVALLIGLGVVSTSAVLGEAVRRREEAEAALRASEGALRASEERFAALLYDGADIITLTDADGQVVYVSPTAARITGHDPASLLGDGLWTHLHPDDYAAAAEFNARIRAEPDVVHARELRIRHADGSWRWHEFVTRNLLTHPGVRAIVGHHRDIHDRRTAQEQILYAATHDELTGVLNNSAVKLMIEQTLAGAAEGGYPVGLLFLDLDGFKQVNDDHGHAAGDEKLQLVSRVLESTGRERDVIGRIGGDEFVVLCNGVAGPEQLEAQARLILAGIADAQPPGESGARVGCSIGIALADPGTLDAKALLRRADAAMYVSKRRGPNGYEVFADSMIANAG</sequence>
<dbReference type="Pfam" id="PF08447">
    <property type="entry name" value="PAS_3"/>
    <property type="match status" value="1"/>
</dbReference>
<dbReference type="NCBIfam" id="TIGR00229">
    <property type="entry name" value="sensory_box"/>
    <property type="match status" value="1"/>
</dbReference>
<keyword evidence="6" id="KW-1185">Reference proteome</keyword>
<dbReference type="PROSITE" id="PS50887">
    <property type="entry name" value="GGDEF"/>
    <property type="match status" value="1"/>
</dbReference>
<feature type="transmembrane region" description="Helical" evidence="1">
    <location>
        <begin position="72"/>
        <end position="96"/>
    </location>
</feature>
<dbReference type="Proteomes" id="UP000317982">
    <property type="component" value="Unassembled WGS sequence"/>
</dbReference>
<comment type="caution">
    <text evidence="5">The sequence shown here is derived from an EMBL/GenBank/DDBJ whole genome shotgun (WGS) entry which is preliminary data.</text>
</comment>
<dbReference type="SUPFAM" id="SSF55073">
    <property type="entry name" value="Nucleotide cyclase"/>
    <property type="match status" value="1"/>
</dbReference>
<dbReference type="SMART" id="SM00267">
    <property type="entry name" value="GGDEF"/>
    <property type="match status" value="1"/>
</dbReference>
<dbReference type="InterPro" id="IPR013655">
    <property type="entry name" value="PAS_fold_3"/>
</dbReference>
<protein>
    <submittedName>
        <fullName evidence="5">Diguanylate cyclase</fullName>
    </submittedName>
</protein>
<dbReference type="Pfam" id="PF00990">
    <property type="entry name" value="GGDEF"/>
    <property type="match status" value="1"/>
</dbReference>
<feature type="transmembrane region" description="Helical" evidence="1">
    <location>
        <begin position="108"/>
        <end position="134"/>
    </location>
</feature>
<dbReference type="InterPro" id="IPR000160">
    <property type="entry name" value="GGDEF_dom"/>
</dbReference>
<dbReference type="PANTHER" id="PTHR44757">
    <property type="entry name" value="DIGUANYLATE CYCLASE DGCP"/>
    <property type="match status" value="1"/>
</dbReference>
<organism evidence="5 6">
    <name type="scientific">Cryptosporangium phraense</name>
    <dbReference type="NCBI Taxonomy" id="2593070"/>
    <lineage>
        <taxon>Bacteria</taxon>
        <taxon>Bacillati</taxon>
        <taxon>Actinomycetota</taxon>
        <taxon>Actinomycetes</taxon>
        <taxon>Cryptosporangiales</taxon>
        <taxon>Cryptosporangiaceae</taxon>
        <taxon>Cryptosporangium</taxon>
    </lineage>
</organism>
<dbReference type="SMART" id="SM00086">
    <property type="entry name" value="PAC"/>
    <property type="match status" value="1"/>
</dbReference>
<evidence type="ECO:0000256" key="1">
    <source>
        <dbReference type="SAM" id="Phobius"/>
    </source>
</evidence>
<keyword evidence="1" id="KW-0472">Membrane</keyword>
<proteinExistence type="predicted"/>
<dbReference type="InParanoid" id="A0A545AS86"/>
<dbReference type="EMBL" id="VIRS01000009">
    <property type="protein sequence ID" value="TQS44196.1"/>
    <property type="molecule type" value="Genomic_DNA"/>
</dbReference>
<dbReference type="InterPro" id="IPR000014">
    <property type="entry name" value="PAS"/>
</dbReference>
<dbReference type="NCBIfam" id="TIGR00254">
    <property type="entry name" value="GGDEF"/>
    <property type="match status" value="1"/>
</dbReference>
<dbReference type="CDD" id="cd00130">
    <property type="entry name" value="PAS"/>
    <property type="match status" value="1"/>
</dbReference>
<dbReference type="InterPro" id="IPR000700">
    <property type="entry name" value="PAS-assoc_C"/>
</dbReference>
<dbReference type="PROSITE" id="PS50113">
    <property type="entry name" value="PAC"/>
    <property type="match status" value="1"/>
</dbReference>
<evidence type="ECO:0000259" key="3">
    <source>
        <dbReference type="PROSITE" id="PS50113"/>
    </source>
</evidence>
<dbReference type="InterPro" id="IPR035965">
    <property type="entry name" value="PAS-like_dom_sf"/>
</dbReference>
<evidence type="ECO:0000259" key="4">
    <source>
        <dbReference type="PROSITE" id="PS50887"/>
    </source>
</evidence>
<name>A0A545AS86_9ACTN</name>
<dbReference type="SMART" id="SM00091">
    <property type="entry name" value="PAS"/>
    <property type="match status" value="1"/>
</dbReference>
<dbReference type="InterPro" id="IPR052155">
    <property type="entry name" value="Biofilm_reg_signaling"/>
</dbReference>
<dbReference type="Gene3D" id="3.30.70.270">
    <property type="match status" value="1"/>
</dbReference>
<evidence type="ECO:0000259" key="2">
    <source>
        <dbReference type="PROSITE" id="PS50112"/>
    </source>
</evidence>
<dbReference type="RefSeq" id="WP_142705190.1">
    <property type="nucleotide sequence ID" value="NZ_VIRS01000009.1"/>
</dbReference>
<gene>
    <name evidence="5" type="ORF">FL583_14705</name>
</gene>
<feature type="transmembrane region" description="Helical" evidence="1">
    <location>
        <begin position="140"/>
        <end position="158"/>
    </location>
</feature>
<feature type="transmembrane region" description="Helical" evidence="1">
    <location>
        <begin position="6"/>
        <end position="26"/>
    </location>
</feature>
<feature type="domain" description="PAS" evidence="2">
    <location>
        <begin position="181"/>
        <end position="236"/>
    </location>
</feature>
<dbReference type="InterPro" id="IPR001610">
    <property type="entry name" value="PAC"/>
</dbReference>
<dbReference type="PROSITE" id="PS50112">
    <property type="entry name" value="PAS"/>
    <property type="match status" value="1"/>
</dbReference>
<keyword evidence="1" id="KW-1133">Transmembrane helix</keyword>